<dbReference type="Gene3D" id="3.30.420.100">
    <property type="match status" value="1"/>
</dbReference>
<comment type="similarity">
    <text evidence="1 7">Belongs to the universal ribosomal protein uL18 family.</text>
</comment>
<evidence type="ECO:0000256" key="4">
    <source>
        <dbReference type="ARBA" id="ARBA00022980"/>
    </source>
</evidence>
<dbReference type="GO" id="GO:0008097">
    <property type="term" value="F:5S rRNA binding"/>
    <property type="evidence" value="ECO:0007669"/>
    <property type="project" value="TreeGrafter"/>
</dbReference>
<evidence type="ECO:0000256" key="1">
    <source>
        <dbReference type="ARBA" id="ARBA00007116"/>
    </source>
</evidence>
<evidence type="ECO:0000256" key="5">
    <source>
        <dbReference type="ARBA" id="ARBA00023274"/>
    </source>
</evidence>
<dbReference type="RefSeq" id="WP_068542738.1">
    <property type="nucleotide sequence ID" value="NZ_LSFI01000036.1"/>
</dbReference>
<dbReference type="OrthoDB" id="9810939at2"/>
<dbReference type="Proteomes" id="UP000076964">
    <property type="component" value="Unassembled WGS sequence"/>
</dbReference>
<organism evidence="8 9">
    <name type="scientific">Thermodesulfatator autotrophicus</name>
    <dbReference type="NCBI Taxonomy" id="1795632"/>
    <lineage>
        <taxon>Bacteria</taxon>
        <taxon>Pseudomonadati</taxon>
        <taxon>Thermodesulfobacteriota</taxon>
        <taxon>Thermodesulfobacteria</taxon>
        <taxon>Thermodesulfobacteriales</taxon>
        <taxon>Thermodesulfatatoraceae</taxon>
        <taxon>Thermodesulfatator</taxon>
    </lineage>
</organism>
<keyword evidence="2 7" id="KW-0699">rRNA-binding</keyword>
<keyword evidence="5 7" id="KW-0687">Ribonucleoprotein</keyword>
<keyword evidence="3 7" id="KW-0694">RNA-binding</keyword>
<dbReference type="Pfam" id="PF00861">
    <property type="entry name" value="Ribosomal_L18p"/>
    <property type="match status" value="1"/>
</dbReference>
<dbReference type="GO" id="GO:0006412">
    <property type="term" value="P:translation"/>
    <property type="evidence" value="ECO:0007669"/>
    <property type="project" value="UniProtKB-UniRule"/>
</dbReference>
<comment type="caution">
    <text evidence="8">The sequence shown here is derived from an EMBL/GenBank/DDBJ whole genome shotgun (WGS) entry which is preliminary data.</text>
</comment>
<comment type="function">
    <text evidence="7">This is one of the proteins that bind and probably mediate the attachment of the 5S RNA into the large ribosomal subunit, where it forms part of the central protuberance.</text>
</comment>
<dbReference type="SUPFAM" id="SSF53137">
    <property type="entry name" value="Translational machinery components"/>
    <property type="match status" value="1"/>
</dbReference>
<dbReference type="PANTHER" id="PTHR12899">
    <property type="entry name" value="39S RIBOSOMAL PROTEIN L18, MITOCHONDRIAL"/>
    <property type="match status" value="1"/>
</dbReference>
<dbReference type="GO" id="GO:0003735">
    <property type="term" value="F:structural constituent of ribosome"/>
    <property type="evidence" value="ECO:0007669"/>
    <property type="project" value="InterPro"/>
</dbReference>
<dbReference type="InterPro" id="IPR004389">
    <property type="entry name" value="Ribosomal_uL18_bac-type"/>
</dbReference>
<dbReference type="EMBL" id="LSFI01000036">
    <property type="protein sequence ID" value="OAG27226.1"/>
    <property type="molecule type" value="Genomic_DNA"/>
</dbReference>
<keyword evidence="9" id="KW-1185">Reference proteome</keyword>
<dbReference type="CDD" id="cd00432">
    <property type="entry name" value="Ribosomal_L18_L5e"/>
    <property type="match status" value="1"/>
</dbReference>
<evidence type="ECO:0000256" key="3">
    <source>
        <dbReference type="ARBA" id="ARBA00022884"/>
    </source>
</evidence>
<dbReference type="InterPro" id="IPR005484">
    <property type="entry name" value="Ribosomal_uL18_bac/plant/anim"/>
</dbReference>
<dbReference type="STRING" id="1795632.TH606_08070"/>
<evidence type="ECO:0000256" key="7">
    <source>
        <dbReference type="HAMAP-Rule" id="MF_01337"/>
    </source>
</evidence>
<dbReference type="HAMAP" id="MF_01337_B">
    <property type="entry name" value="Ribosomal_uL18_B"/>
    <property type="match status" value="1"/>
</dbReference>
<evidence type="ECO:0000313" key="8">
    <source>
        <dbReference type="EMBL" id="OAG27226.1"/>
    </source>
</evidence>
<keyword evidence="4 7" id="KW-0689">Ribosomal protein</keyword>
<comment type="subunit">
    <text evidence="7">Part of the 50S ribosomal subunit; part of the 5S rRNA/L5/L18/L25 subcomplex. Contacts the 5S and 23S rRNAs.</text>
</comment>
<evidence type="ECO:0000313" key="9">
    <source>
        <dbReference type="Proteomes" id="UP000076964"/>
    </source>
</evidence>
<sequence length="126" mass="13915">MGRTSKKVLARLRRKRRVRKKIFGTPERPRLSVFRSCKHIYAQIIDDVHGKTLVAASSLTPAIREKVLEAKKEGGKTAVAKVVGEFLGQRAVEAGIKKVVFDRGGYKYHGRVKALADGARAGGLEF</sequence>
<dbReference type="PANTHER" id="PTHR12899:SF3">
    <property type="entry name" value="LARGE RIBOSOMAL SUBUNIT PROTEIN UL18M"/>
    <property type="match status" value="1"/>
</dbReference>
<reference evidence="8 9" key="1">
    <citation type="submission" date="2016-02" db="EMBL/GenBank/DDBJ databases">
        <title>Draft genome sequence of Thermodesulfatator sp. S606.</title>
        <authorList>
            <person name="Lai Q."/>
            <person name="Cao J."/>
            <person name="Dupont S."/>
            <person name="Shao Z."/>
            <person name="Jebbar M."/>
            <person name="Alain K."/>
        </authorList>
    </citation>
    <scope>NUCLEOTIDE SEQUENCE [LARGE SCALE GENOMIC DNA]</scope>
    <source>
        <strain evidence="8 9">S606</strain>
    </source>
</reference>
<dbReference type="FunFam" id="3.30.420.100:FF:000001">
    <property type="entry name" value="50S ribosomal protein L18"/>
    <property type="match status" value="1"/>
</dbReference>
<name>A0A177E689_9BACT</name>
<protein>
    <recommendedName>
        <fullName evidence="6 7">Large ribosomal subunit protein uL18</fullName>
    </recommendedName>
</protein>
<dbReference type="GO" id="GO:0022625">
    <property type="term" value="C:cytosolic large ribosomal subunit"/>
    <property type="evidence" value="ECO:0007669"/>
    <property type="project" value="TreeGrafter"/>
</dbReference>
<proteinExistence type="inferred from homology"/>
<dbReference type="NCBIfam" id="TIGR00060">
    <property type="entry name" value="L18_bact"/>
    <property type="match status" value="1"/>
</dbReference>
<gene>
    <name evidence="7" type="primary">rplR</name>
    <name evidence="8" type="ORF">TH606_08070</name>
</gene>
<evidence type="ECO:0000256" key="2">
    <source>
        <dbReference type="ARBA" id="ARBA00022730"/>
    </source>
</evidence>
<evidence type="ECO:0000256" key="6">
    <source>
        <dbReference type="ARBA" id="ARBA00035197"/>
    </source>
</evidence>
<dbReference type="InterPro" id="IPR057268">
    <property type="entry name" value="Ribosomal_L18"/>
</dbReference>
<dbReference type="AlphaFoldDB" id="A0A177E689"/>
<accession>A0A177E689</accession>